<protein>
    <recommendedName>
        <fullName evidence="4">Hemolysin</fullName>
    </recommendedName>
</protein>
<dbReference type="PANTHER" id="PTHR38008:SF2">
    <property type="entry name" value="HEMOLYSIN"/>
    <property type="match status" value="1"/>
</dbReference>
<name>A0A8H8WVE7_9HYPH</name>
<dbReference type="Pfam" id="PF03891">
    <property type="entry name" value="DUF333"/>
    <property type="match status" value="1"/>
</dbReference>
<evidence type="ECO:0000313" key="2">
    <source>
        <dbReference type="EMBL" id="BCM84943.1"/>
    </source>
</evidence>
<sequence length="71" mass="7570">MTRVMIAAALLATTVGTGQAWAMANPASAHCASLGGRVEIRKDATGEAGYCHLPDGRVVEEWQLFRAAKQR</sequence>
<accession>A0A8H8WVE7</accession>
<dbReference type="KEGG" id="mind:mvi_34040"/>
<dbReference type="PANTHER" id="PTHR38008">
    <property type="entry name" value="HEMOLYSIN-RELATED"/>
    <property type="match status" value="1"/>
</dbReference>
<dbReference type="InterPro" id="IPR005590">
    <property type="entry name" value="DUF333"/>
</dbReference>
<keyword evidence="1" id="KW-0732">Signal</keyword>
<proteinExistence type="predicted"/>
<feature type="chain" id="PRO_5035003581" description="Hemolysin" evidence="1">
    <location>
        <begin position="23"/>
        <end position="71"/>
    </location>
</feature>
<dbReference type="EMBL" id="AP024145">
    <property type="protein sequence ID" value="BCM84943.1"/>
    <property type="molecule type" value="Genomic_DNA"/>
</dbReference>
<evidence type="ECO:0000256" key="1">
    <source>
        <dbReference type="SAM" id="SignalP"/>
    </source>
</evidence>
<evidence type="ECO:0008006" key="4">
    <source>
        <dbReference type="Google" id="ProtNLM"/>
    </source>
</evidence>
<dbReference type="Proteomes" id="UP000663508">
    <property type="component" value="Chromosome"/>
</dbReference>
<feature type="signal peptide" evidence="1">
    <location>
        <begin position="1"/>
        <end position="22"/>
    </location>
</feature>
<dbReference type="RefSeq" id="WP_244748562.1">
    <property type="nucleotide sequence ID" value="NZ_AP024145.1"/>
</dbReference>
<organism evidence="2 3">
    <name type="scientific">Methylobacterium indicum</name>
    <dbReference type="NCBI Taxonomy" id="1775910"/>
    <lineage>
        <taxon>Bacteria</taxon>
        <taxon>Pseudomonadati</taxon>
        <taxon>Pseudomonadota</taxon>
        <taxon>Alphaproteobacteria</taxon>
        <taxon>Hyphomicrobiales</taxon>
        <taxon>Methylobacteriaceae</taxon>
        <taxon>Methylobacterium</taxon>
    </lineage>
</organism>
<gene>
    <name evidence="2" type="ORF">mvi_34040</name>
</gene>
<reference evidence="2" key="1">
    <citation type="submission" date="2020-11" db="EMBL/GenBank/DDBJ databases">
        <title>Complete genome sequence of a novel pathogenic Methylobacterium strain isolated from rice in Vietnam.</title>
        <authorList>
            <person name="Lai K."/>
            <person name="Okazaki S."/>
            <person name="Higashi K."/>
            <person name="Mori H."/>
            <person name="Toyoda A."/>
            <person name="Kurokawa K."/>
        </authorList>
    </citation>
    <scope>NUCLEOTIDE SEQUENCE</scope>
    <source>
        <strain evidence="2">VL1</strain>
    </source>
</reference>
<dbReference type="AlphaFoldDB" id="A0A8H8WVE7"/>
<evidence type="ECO:0000313" key="3">
    <source>
        <dbReference type="Proteomes" id="UP000663508"/>
    </source>
</evidence>